<dbReference type="SUPFAM" id="SSF103025">
    <property type="entry name" value="Folate-binding domain"/>
    <property type="match status" value="1"/>
</dbReference>
<protein>
    <submittedName>
        <fullName evidence="1">Sarcosine oxidase subunit gamma</fullName>
    </submittedName>
</protein>
<organism evidence="1 2">
    <name type="scientific">Salipiger thiooxidans</name>
    <dbReference type="NCBI Taxonomy" id="282683"/>
    <lineage>
        <taxon>Bacteria</taxon>
        <taxon>Pseudomonadati</taxon>
        <taxon>Pseudomonadota</taxon>
        <taxon>Alphaproteobacteria</taxon>
        <taxon>Rhodobacterales</taxon>
        <taxon>Roseobacteraceae</taxon>
        <taxon>Salipiger</taxon>
    </lineage>
</organism>
<dbReference type="STRING" id="282683.SAMN04488105_12638"/>
<dbReference type="RefSeq" id="WP_089963836.1">
    <property type="nucleotide sequence ID" value="NZ_FNAV01000026.1"/>
</dbReference>
<dbReference type="InterPro" id="IPR027266">
    <property type="entry name" value="TrmE/GcvT-like"/>
</dbReference>
<sequence length="184" mass="19264">MTDLFPVTALGDSAPRNARFGALTLSENAGLALASLALRKGQAAPAPFGLALPEVARAVTSGPHGAFWTGRGQWMIEAEGLAETDFAAALQGQAPGCAVTEQTDGWVAFEIASDTGAPLEALLARLVNIDPRTLGPGCCVRTGLEHMSVFVLRRSETRLAVIGMRSLAGSLWHALSQAARRLED</sequence>
<dbReference type="Proteomes" id="UP000198994">
    <property type="component" value="Unassembled WGS sequence"/>
</dbReference>
<accession>A0A1G7LSK0</accession>
<name>A0A1G7LSK0_9RHOB</name>
<proteinExistence type="predicted"/>
<dbReference type="Gene3D" id="3.30.1360.120">
    <property type="entry name" value="Probable tRNA modification gtpase trme, domain 1"/>
    <property type="match status" value="1"/>
</dbReference>
<reference evidence="2" key="1">
    <citation type="submission" date="2016-10" db="EMBL/GenBank/DDBJ databases">
        <authorList>
            <person name="Varghese N."/>
            <person name="Submissions S."/>
        </authorList>
    </citation>
    <scope>NUCLEOTIDE SEQUENCE [LARGE SCALE GENOMIC DNA]</scope>
    <source>
        <strain evidence="2">DSM 10146</strain>
    </source>
</reference>
<gene>
    <name evidence="1" type="ORF">SAMN04488105_12638</name>
</gene>
<dbReference type="EMBL" id="FNAV01000026">
    <property type="protein sequence ID" value="SDF52381.1"/>
    <property type="molecule type" value="Genomic_DNA"/>
</dbReference>
<dbReference type="OrthoDB" id="7356349at2"/>
<evidence type="ECO:0000313" key="2">
    <source>
        <dbReference type="Proteomes" id="UP000198994"/>
    </source>
</evidence>
<keyword evidence="2" id="KW-1185">Reference proteome</keyword>
<evidence type="ECO:0000313" key="1">
    <source>
        <dbReference type="EMBL" id="SDF52381.1"/>
    </source>
</evidence>
<dbReference type="AlphaFoldDB" id="A0A1G7LSK0"/>